<name>A0A9D1FJL3_9BACT</name>
<protein>
    <submittedName>
        <fullName evidence="2">Isochorismatase family protein</fullName>
    </submittedName>
</protein>
<dbReference type="InterPro" id="IPR000868">
    <property type="entry name" value="Isochorismatase-like_dom"/>
</dbReference>
<comment type="caution">
    <text evidence="2">The sequence shown here is derived from an EMBL/GenBank/DDBJ whole genome shotgun (WGS) entry which is preliminary data.</text>
</comment>
<organism evidence="2 3">
    <name type="scientific">Candidatus Galligastranaerophilus intestinavium</name>
    <dbReference type="NCBI Taxonomy" id="2840836"/>
    <lineage>
        <taxon>Bacteria</taxon>
        <taxon>Candidatus Galligastranaerophilus</taxon>
    </lineage>
</organism>
<dbReference type="Gene3D" id="3.40.50.850">
    <property type="entry name" value="Isochorismatase-like"/>
    <property type="match status" value="1"/>
</dbReference>
<dbReference type="Proteomes" id="UP000886865">
    <property type="component" value="Unassembled WGS sequence"/>
</dbReference>
<dbReference type="InterPro" id="IPR050993">
    <property type="entry name" value="Isochorismatase_domain"/>
</dbReference>
<reference evidence="2" key="1">
    <citation type="submission" date="2020-10" db="EMBL/GenBank/DDBJ databases">
        <authorList>
            <person name="Gilroy R."/>
        </authorList>
    </citation>
    <scope>NUCLEOTIDE SEQUENCE</scope>
    <source>
        <strain evidence="2">CHK152-2871</strain>
    </source>
</reference>
<dbReference type="PANTHER" id="PTHR14119">
    <property type="entry name" value="HYDROLASE"/>
    <property type="match status" value="1"/>
</dbReference>
<dbReference type="SUPFAM" id="SSF52499">
    <property type="entry name" value="Isochorismatase-like hydrolases"/>
    <property type="match status" value="1"/>
</dbReference>
<dbReference type="PANTHER" id="PTHR14119:SF3">
    <property type="entry name" value="ISOCHORISMATASE DOMAIN-CONTAINING PROTEIN 2"/>
    <property type="match status" value="1"/>
</dbReference>
<evidence type="ECO:0000259" key="1">
    <source>
        <dbReference type="Pfam" id="PF00857"/>
    </source>
</evidence>
<dbReference type="Pfam" id="PF00857">
    <property type="entry name" value="Isochorismatase"/>
    <property type="match status" value="1"/>
</dbReference>
<dbReference type="AlphaFoldDB" id="A0A9D1FJL3"/>
<evidence type="ECO:0000313" key="2">
    <source>
        <dbReference type="EMBL" id="HIS74923.1"/>
    </source>
</evidence>
<proteinExistence type="predicted"/>
<feature type="domain" description="Isochorismatase-like" evidence="1">
    <location>
        <begin position="8"/>
        <end position="159"/>
    </location>
</feature>
<reference evidence="2" key="2">
    <citation type="journal article" date="2021" name="PeerJ">
        <title>Extensive microbial diversity within the chicken gut microbiome revealed by metagenomics and culture.</title>
        <authorList>
            <person name="Gilroy R."/>
            <person name="Ravi A."/>
            <person name="Getino M."/>
            <person name="Pursley I."/>
            <person name="Horton D.L."/>
            <person name="Alikhan N.F."/>
            <person name="Baker D."/>
            <person name="Gharbi K."/>
            <person name="Hall N."/>
            <person name="Watson M."/>
            <person name="Adriaenssens E.M."/>
            <person name="Foster-Nyarko E."/>
            <person name="Jarju S."/>
            <person name="Secka A."/>
            <person name="Antonio M."/>
            <person name="Oren A."/>
            <person name="Chaudhuri R.R."/>
            <person name="La Ragione R."/>
            <person name="Hildebrand F."/>
            <person name="Pallen M.J."/>
        </authorList>
    </citation>
    <scope>NUCLEOTIDE SEQUENCE</scope>
    <source>
        <strain evidence="2">CHK152-2871</strain>
    </source>
</reference>
<gene>
    <name evidence="2" type="ORF">IAA86_07875</name>
</gene>
<evidence type="ECO:0000313" key="3">
    <source>
        <dbReference type="Proteomes" id="UP000886865"/>
    </source>
</evidence>
<accession>A0A9D1FJL3</accession>
<sequence>MLNTYDSIVLVIDIQEKLTNMLEDDVCRQITEKSQKLVAAAKTLGLNVIVTEQYPKGLGQTIQGIRDALLENYVPYEKTAFNALLENNLLGNIKGHNKKQVVICGIESHICVLQTALGLLNEGYEVFVVKDICASRKKSEFKCAMELLRQEGAKICTLEMVLFAWLKGAKNPCFKEVQALIK</sequence>
<dbReference type="InterPro" id="IPR036380">
    <property type="entry name" value="Isochorismatase-like_sf"/>
</dbReference>
<dbReference type="EMBL" id="DVJQ01000067">
    <property type="protein sequence ID" value="HIS74923.1"/>
    <property type="molecule type" value="Genomic_DNA"/>
</dbReference>